<feature type="compositionally biased region" description="Polar residues" evidence="3">
    <location>
        <begin position="1"/>
        <end position="29"/>
    </location>
</feature>
<dbReference type="PRINTS" id="PR01217">
    <property type="entry name" value="PRICHEXTENSN"/>
</dbReference>
<evidence type="ECO:0000313" key="6">
    <source>
        <dbReference type="EMBL" id="KAK0513061.1"/>
    </source>
</evidence>
<feature type="compositionally biased region" description="Basic and acidic residues" evidence="3">
    <location>
        <begin position="609"/>
        <end position="618"/>
    </location>
</feature>
<feature type="domain" description="CNH" evidence="5">
    <location>
        <begin position="1434"/>
        <end position="1749"/>
    </location>
</feature>
<feature type="compositionally biased region" description="Low complexity" evidence="3">
    <location>
        <begin position="416"/>
        <end position="426"/>
    </location>
</feature>
<dbReference type="PROSITE" id="PS50219">
    <property type="entry name" value="CNH"/>
    <property type="match status" value="1"/>
</dbReference>
<feature type="region of interest" description="Disordered" evidence="3">
    <location>
        <begin position="1272"/>
        <end position="1311"/>
    </location>
</feature>
<evidence type="ECO:0000313" key="7">
    <source>
        <dbReference type="Proteomes" id="UP001166286"/>
    </source>
</evidence>
<dbReference type="PROSITE" id="PS50010">
    <property type="entry name" value="DH_2"/>
    <property type="match status" value="1"/>
</dbReference>
<dbReference type="Pfam" id="PF00621">
    <property type="entry name" value="RhoGEF"/>
    <property type="match status" value="1"/>
</dbReference>
<dbReference type="InterPro" id="IPR000219">
    <property type="entry name" value="DH_dom"/>
</dbReference>
<feature type="compositionally biased region" description="Pro residues" evidence="3">
    <location>
        <begin position="245"/>
        <end position="256"/>
    </location>
</feature>
<feature type="region of interest" description="Disordered" evidence="3">
    <location>
        <begin position="160"/>
        <end position="472"/>
    </location>
</feature>
<dbReference type="InterPro" id="IPR001849">
    <property type="entry name" value="PH_domain"/>
</dbReference>
<feature type="domain" description="DH" evidence="4">
    <location>
        <begin position="956"/>
        <end position="1148"/>
    </location>
</feature>
<dbReference type="InterPro" id="IPR001180">
    <property type="entry name" value="CNH_dom"/>
</dbReference>
<feature type="compositionally biased region" description="Acidic residues" evidence="3">
    <location>
        <begin position="385"/>
        <end position="401"/>
    </location>
</feature>
<name>A0AA39R2Y6_9LECA</name>
<evidence type="ECO:0000256" key="3">
    <source>
        <dbReference type="SAM" id="MobiDB-lite"/>
    </source>
</evidence>
<accession>A0AA39R2Y6</accession>
<evidence type="ECO:0000259" key="5">
    <source>
        <dbReference type="PROSITE" id="PS50219"/>
    </source>
</evidence>
<dbReference type="SUPFAM" id="SSF50729">
    <property type="entry name" value="PH domain-like"/>
    <property type="match status" value="1"/>
</dbReference>
<feature type="region of interest" description="Disordered" evidence="3">
    <location>
        <begin position="713"/>
        <end position="736"/>
    </location>
</feature>
<feature type="compositionally biased region" description="Low complexity" evidence="3">
    <location>
        <begin position="1301"/>
        <end position="1311"/>
    </location>
</feature>
<feature type="compositionally biased region" description="Acidic residues" evidence="3">
    <location>
        <begin position="619"/>
        <end position="631"/>
    </location>
</feature>
<dbReference type="PANTHER" id="PTHR46572">
    <property type="entry name" value="RHO1 GDP-GTP EXCHANGE PROTEIN 1-RELATED"/>
    <property type="match status" value="1"/>
</dbReference>
<dbReference type="InterPro" id="IPR041675">
    <property type="entry name" value="PH_5"/>
</dbReference>
<feature type="compositionally biased region" description="Polar residues" evidence="3">
    <location>
        <begin position="213"/>
        <end position="238"/>
    </location>
</feature>
<dbReference type="InterPro" id="IPR035899">
    <property type="entry name" value="DBL_dom_sf"/>
</dbReference>
<feature type="compositionally biased region" description="Pro residues" evidence="3">
    <location>
        <begin position="336"/>
        <end position="349"/>
    </location>
</feature>
<feature type="compositionally biased region" description="Low complexity" evidence="3">
    <location>
        <begin position="323"/>
        <end position="335"/>
    </location>
</feature>
<organism evidence="6 7">
    <name type="scientific">Cladonia borealis</name>
    <dbReference type="NCBI Taxonomy" id="184061"/>
    <lineage>
        <taxon>Eukaryota</taxon>
        <taxon>Fungi</taxon>
        <taxon>Dikarya</taxon>
        <taxon>Ascomycota</taxon>
        <taxon>Pezizomycotina</taxon>
        <taxon>Lecanoromycetes</taxon>
        <taxon>OSLEUM clade</taxon>
        <taxon>Lecanoromycetidae</taxon>
        <taxon>Lecanorales</taxon>
        <taxon>Lecanorineae</taxon>
        <taxon>Cladoniaceae</taxon>
        <taxon>Cladonia</taxon>
    </lineage>
</organism>
<dbReference type="Pfam" id="PF23582">
    <property type="entry name" value="WHD_RGF3"/>
    <property type="match status" value="1"/>
</dbReference>
<proteinExistence type="predicted"/>
<dbReference type="Pfam" id="PF15405">
    <property type="entry name" value="PH_5"/>
    <property type="match status" value="1"/>
</dbReference>
<dbReference type="Gene3D" id="2.30.29.30">
    <property type="entry name" value="Pleckstrin-homology domain (PH domain)/Phosphotyrosine-binding domain (PTB)"/>
    <property type="match status" value="1"/>
</dbReference>
<dbReference type="InterPro" id="IPR052233">
    <property type="entry name" value="Rho-type_GEFs"/>
</dbReference>
<feature type="region of interest" description="Disordered" evidence="3">
    <location>
        <begin position="1"/>
        <end position="147"/>
    </location>
</feature>
<evidence type="ECO:0000256" key="1">
    <source>
        <dbReference type="ARBA" id="ARBA00022553"/>
    </source>
</evidence>
<dbReference type="PANTHER" id="PTHR46572:SF1">
    <property type="entry name" value="RHO1 GUANINE NUCLEOTIDE EXCHANGE FACTOR TUS1"/>
    <property type="match status" value="1"/>
</dbReference>
<dbReference type="InterPro" id="IPR011993">
    <property type="entry name" value="PH-like_dom_sf"/>
</dbReference>
<dbReference type="Pfam" id="PF00780">
    <property type="entry name" value="CNH"/>
    <property type="match status" value="1"/>
</dbReference>
<evidence type="ECO:0008006" key="8">
    <source>
        <dbReference type="Google" id="ProtNLM"/>
    </source>
</evidence>
<feature type="region of interest" description="Disordered" evidence="3">
    <location>
        <begin position="1513"/>
        <end position="1534"/>
    </location>
</feature>
<protein>
    <recommendedName>
        <fullName evidence="8">Rho1 guanine nucleotide exchange factor 3</fullName>
    </recommendedName>
</protein>
<feature type="compositionally biased region" description="Low complexity" evidence="3">
    <location>
        <begin position="1514"/>
        <end position="1531"/>
    </location>
</feature>
<dbReference type="EMBL" id="JAFEKC020000008">
    <property type="protein sequence ID" value="KAK0513061.1"/>
    <property type="molecule type" value="Genomic_DNA"/>
</dbReference>
<dbReference type="CDD" id="cd00160">
    <property type="entry name" value="RhoGEF"/>
    <property type="match status" value="1"/>
</dbReference>
<evidence type="ECO:0000256" key="2">
    <source>
        <dbReference type="ARBA" id="ARBA00022658"/>
    </source>
</evidence>
<gene>
    <name evidence="6" type="ORF">JMJ35_004047</name>
</gene>
<dbReference type="SMART" id="SM00036">
    <property type="entry name" value="CNH"/>
    <property type="match status" value="1"/>
</dbReference>
<dbReference type="Gene3D" id="1.20.900.10">
    <property type="entry name" value="Dbl homology (DH) domain"/>
    <property type="match status" value="1"/>
</dbReference>
<feature type="compositionally biased region" description="Polar residues" evidence="3">
    <location>
        <begin position="427"/>
        <end position="436"/>
    </location>
</feature>
<keyword evidence="7" id="KW-1185">Reference proteome</keyword>
<evidence type="ECO:0000259" key="4">
    <source>
        <dbReference type="PROSITE" id="PS50010"/>
    </source>
</evidence>
<dbReference type="InterPro" id="IPR057283">
    <property type="entry name" value="RGF3_WH"/>
</dbReference>
<feature type="compositionally biased region" description="Polar residues" evidence="3">
    <location>
        <begin position="108"/>
        <end position="147"/>
    </location>
</feature>
<reference evidence="6" key="1">
    <citation type="submission" date="2023-03" db="EMBL/GenBank/DDBJ databases">
        <title>Complete genome of Cladonia borealis.</title>
        <authorList>
            <person name="Park H."/>
        </authorList>
    </citation>
    <scope>NUCLEOTIDE SEQUENCE</scope>
    <source>
        <strain evidence="6">ANT050790</strain>
    </source>
</reference>
<keyword evidence="1" id="KW-0597">Phosphoprotein</keyword>
<dbReference type="SUPFAM" id="SSF48065">
    <property type="entry name" value="DBL homology domain (DH-domain)"/>
    <property type="match status" value="1"/>
</dbReference>
<feature type="compositionally biased region" description="Polar residues" evidence="3">
    <location>
        <begin position="632"/>
        <end position="642"/>
    </location>
</feature>
<comment type="caution">
    <text evidence="6">The sequence shown here is derived from an EMBL/GenBank/DDBJ whole genome shotgun (WGS) entry which is preliminary data.</text>
</comment>
<dbReference type="GO" id="GO:0005085">
    <property type="term" value="F:guanyl-nucleotide exchange factor activity"/>
    <property type="evidence" value="ECO:0007669"/>
    <property type="project" value="UniProtKB-KW"/>
</dbReference>
<feature type="compositionally biased region" description="Polar residues" evidence="3">
    <location>
        <begin position="259"/>
        <end position="289"/>
    </location>
</feature>
<sequence>MAYQQSGRRQPSQFNQFQGSPTLQSQYGASSPPGIRGAPTFVRRTPSFDPGDDAPYPEDMNGMAEQSRGYRPGSNASIQHDELHMGTPGFPPRSTSYSTAHGGGYQHQDITVAQSLSSYNPQQYAAPEQQYSPQLTSPTVASFNSAPQPYIPAAYQTASNQYYPSYGGQGRGTPPQAYPATMPALPSIQSPPPPPWPHEQRYGSRVSPYIGSESKSQPTNAYFEQSYQPQASFSHSQSSPVGPVYTPPAPPPPPFSPSQDAYSSTTSFVAPSHSYSQRAGASQSLQQRASGRPPSIHSSLPPIPTYNPSTSPRNPSPVVQRRPVGSNPSLASSSLPPTPGTPGPTPPAHSPQRTDTIGRHPQARPLPGPPAPQADYFGVSNGQSDEQEESDAEPGYDDLMQEVEAAVMGRPPPTSSRPNPRVRTPSHGSTEENQPTLFPYPGDDPDSDHIHTNGHVGESAKGQYVNFDPYSDKSDAEAEAGLAAMHIADEQDAADEARRMSGQSQQISTYHDQLGGVSSDSDVAFDMDTYGGGFPGNIHYGGQETSLGEGYGYANSVDDQGRPFAATRTSQRSDISSTLYDYPIPGQEYIHPFAPARVDRAGTGGLSEPKARERRLSFEDGDEATLADSEEAYTSGTQSPSRDSMPEMFFHPGVGPNRPLPAAPVEAQNRGSVPQLMPAGTYHHPERLLQYNQYGRPTYPVAPDAYNTLLSPQGTPVPRSSSLRDHIGTPQMVPPIRSKTDADRVRILKQQQLGLRSVYGTDSPGDPSVNPSAELVGLLPEIPSGKRRKFNPSKLSTNDFTKCPEPWALSSIIAWIKEMSEGEADLREQAIVDGIVALFTHKVPTMNTADAEVLGAKVVRSMSDAGVLLKEEEWVKFGTASMSGVLFQLTGTGCYSPRVHTQAMPGRCYAHHCMRTLKKINLQTQVLEPQRKEEDWATFYKLTKSDVERFDRKEIERQNNLHEIVTTEDKYIDQLNVLRVLYKDELAKWQPPILAPKRKDSFLRDVFGRADSIKKVNEDYLLAQLKYRQQEQGPWIVGFSDIFREWIRKAKSAYIDYAANFPNANFLIRQESDRNLLFRQFLDQARNNERSERLSWDTFLKAPITRLQRYTLLLSTVHKHMMQDSEEKTNLQAAIDEIKQVTMECDVRVAEMAKNVDLSELQAKLQLRPDMNDISLNLTHLGRELIFQGDVQRPGSAKLSWVDTRAILFDHYLVLTKIITARDAAGGLKYEKYDVSKRPIPMDLLVLESTNDEPVVKTVIKGFGNVTTATTKANTTPQEIRKSRESMSNSQGGPGTLAHMNTASSASSITSNGTSKTLITTTVIDNSKDERVMYPFRIKNLGSESYTLYAPSSENREMWCAKIIEAKTRHAASLNKQNAEPFRLRVIADTAFGYDSMSGKGESILIKGTPLDRAIREVEKKYKDMTVRPNPVCRAAVNCATSFNQPYGNPMVAVGTDYGVFISDYDNPRGWTRAIVIQRVTQIAVLEEFSLFLLIADKALIAYHLDTVCPVSGTTSQNPPTPTSSTQHPPQKLSGARDVGFFATGRMKDRTLVFYKKREGVSSIFKVLEPVYQKSSSTSHSMRNRFGLKKGSVEFFRDFDDFYIPTDAYAINLFHSSLAVSTAKGIEVMTLDKKLPFSIPDLKPAACASIAHRIRDQKPLGMFRLSDSEFLLAFEEVGIYCNKHGDVSRSVVLEFVGKARQACLVGSMFLVLVDTHSSYVEVRNAINGRLRQIVSGKDVKLLDDGGGGGQPGRGEGRVKICMQHPEWERCQIVFELVINEGLKE</sequence>
<feature type="region of interest" description="Disordered" evidence="3">
    <location>
        <begin position="600"/>
        <end position="644"/>
    </location>
</feature>
<dbReference type="SMART" id="SM00325">
    <property type="entry name" value="RhoGEF"/>
    <property type="match status" value="1"/>
</dbReference>
<keyword evidence="2" id="KW-0344">Guanine-nucleotide releasing factor</keyword>
<dbReference type="SMART" id="SM00233">
    <property type="entry name" value="PH"/>
    <property type="match status" value="1"/>
</dbReference>
<dbReference type="Proteomes" id="UP001166286">
    <property type="component" value="Unassembled WGS sequence"/>
</dbReference>